<feature type="compositionally biased region" description="Basic residues" evidence="1">
    <location>
        <begin position="309"/>
        <end position="318"/>
    </location>
</feature>
<dbReference type="OrthoDB" id="4154115at2759"/>
<feature type="compositionally biased region" description="Polar residues" evidence="1">
    <location>
        <begin position="1"/>
        <end position="11"/>
    </location>
</feature>
<feature type="region of interest" description="Disordered" evidence="1">
    <location>
        <begin position="266"/>
        <end position="318"/>
    </location>
</feature>
<accession>A0A0D2FYL3</accession>
<dbReference type="HOGENOM" id="CLU_811336_0_0_1"/>
<keyword evidence="3" id="KW-1185">Reference proteome</keyword>
<evidence type="ECO:0000256" key="1">
    <source>
        <dbReference type="SAM" id="MobiDB-lite"/>
    </source>
</evidence>
<proteinExistence type="predicted"/>
<reference evidence="2" key="1">
    <citation type="submission" date="2015-01" db="EMBL/GenBank/DDBJ databases">
        <title>The Genome Sequence of Cladophialophora bantiana CBS 173.52.</title>
        <authorList>
            <consortium name="The Broad Institute Genomics Platform"/>
            <person name="Cuomo C."/>
            <person name="de Hoog S."/>
            <person name="Gorbushina A."/>
            <person name="Stielow B."/>
            <person name="Teixiera M."/>
            <person name="Abouelleil A."/>
            <person name="Chapman S.B."/>
            <person name="Priest M."/>
            <person name="Young S.K."/>
            <person name="Wortman J."/>
            <person name="Nusbaum C."/>
            <person name="Birren B."/>
        </authorList>
    </citation>
    <scope>NUCLEOTIDE SEQUENCE [LARGE SCALE GENOMIC DNA]</scope>
    <source>
        <strain evidence="2">CBS 173.52</strain>
    </source>
</reference>
<dbReference type="VEuPathDB" id="FungiDB:Z519_07483"/>
<evidence type="ECO:0000313" key="3">
    <source>
        <dbReference type="Proteomes" id="UP000053789"/>
    </source>
</evidence>
<dbReference type="Proteomes" id="UP000053789">
    <property type="component" value="Unassembled WGS sequence"/>
</dbReference>
<protein>
    <submittedName>
        <fullName evidence="2">Uncharacterized protein</fullName>
    </submittedName>
</protein>
<dbReference type="AlphaFoldDB" id="A0A0D2FYL3"/>
<gene>
    <name evidence="2" type="ORF">Z519_07483</name>
</gene>
<evidence type="ECO:0000313" key="2">
    <source>
        <dbReference type="EMBL" id="KIW91517.1"/>
    </source>
</evidence>
<dbReference type="GeneID" id="27700411"/>
<dbReference type="RefSeq" id="XP_016618186.1">
    <property type="nucleotide sequence ID" value="XM_016765217.1"/>
</dbReference>
<feature type="compositionally biased region" description="Low complexity" evidence="1">
    <location>
        <begin position="21"/>
        <end position="33"/>
    </location>
</feature>
<sequence length="318" mass="34509">MASQPEGSNPHSPLEGWSFLDSDTQSEFSTSSSLEEIFEQNRLHLTVNPLDPFLPTIRPDGMFSDLIPDERQPASPPLLGTDYHIPMAGTDLDHHDGVLSNSNATFPGAGCRLEGHSEANVSTDSNLARDAAPNQTQIFLEELDSNTLEFLESVHTYDLMERVSSDNSGLGGMGFFADTPTEFAPELNQSQAVQGLDHLNTFDGDFWFSFPTDVDIWSPLPPDMLDNNGHQSFDPRAPGEVQLNSMADMYGYSELLAQPAPGPVPQYLAADAPANQGRGHPGPFAAQARPKAPVAKASAPLRRSDRLRNKAHKGVSGR</sequence>
<organism evidence="2 3">
    <name type="scientific">Cladophialophora bantiana (strain ATCC 10958 / CBS 173.52 / CDC B-1940 / NIH 8579)</name>
    <name type="common">Xylohypha bantiana</name>
    <dbReference type="NCBI Taxonomy" id="1442370"/>
    <lineage>
        <taxon>Eukaryota</taxon>
        <taxon>Fungi</taxon>
        <taxon>Dikarya</taxon>
        <taxon>Ascomycota</taxon>
        <taxon>Pezizomycotina</taxon>
        <taxon>Eurotiomycetes</taxon>
        <taxon>Chaetothyriomycetidae</taxon>
        <taxon>Chaetothyriales</taxon>
        <taxon>Herpotrichiellaceae</taxon>
        <taxon>Cladophialophora</taxon>
    </lineage>
</organism>
<name>A0A0D2FYL3_CLAB1</name>
<feature type="region of interest" description="Disordered" evidence="1">
    <location>
        <begin position="1"/>
        <end position="33"/>
    </location>
</feature>
<dbReference type="EMBL" id="KN846990">
    <property type="protein sequence ID" value="KIW91517.1"/>
    <property type="molecule type" value="Genomic_DNA"/>
</dbReference>